<evidence type="ECO:0000313" key="15">
    <source>
        <dbReference type="Proteomes" id="UP000447434"/>
    </source>
</evidence>
<feature type="region of interest" description="Disordered" evidence="10">
    <location>
        <begin position="338"/>
        <end position="360"/>
    </location>
</feature>
<feature type="domain" description="RING-type" evidence="11">
    <location>
        <begin position="33"/>
        <end position="71"/>
    </location>
</feature>
<dbReference type="InterPro" id="IPR001357">
    <property type="entry name" value="BRCT_dom"/>
</dbReference>
<keyword evidence="3" id="KW-0677">Repeat</keyword>
<protein>
    <submittedName>
        <fullName evidence="14">Putative aminoacyltransferase, E1 ubiquitin-activating enzyme</fullName>
    </submittedName>
</protein>
<feature type="region of interest" description="Disordered" evidence="10">
    <location>
        <begin position="743"/>
        <end position="779"/>
    </location>
</feature>
<organism evidence="14 15">
    <name type="scientific">Lupinus albus</name>
    <name type="common">White lupine</name>
    <name type="synonym">Lupinus termis</name>
    <dbReference type="NCBI Taxonomy" id="3870"/>
    <lineage>
        <taxon>Eukaryota</taxon>
        <taxon>Viridiplantae</taxon>
        <taxon>Streptophyta</taxon>
        <taxon>Embryophyta</taxon>
        <taxon>Tracheophyta</taxon>
        <taxon>Spermatophyta</taxon>
        <taxon>Magnoliopsida</taxon>
        <taxon>eudicotyledons</taxon>
        <taxon>Gunneridae</taxon>
        <taxon>Pentapetalae</taxon>
        <taxon>rosids</taxon>
        <taxon>fabids</taxon>
        <taxon>Fabales</taxon>
        <taxon>Fabaceae</taxon>
        <taxon>Papilionoideae</taxon>
        <taxon>50 kb inversion clade</taxon>
        <taxon>genistoids sensu lato</taxon>
        <taxon>core genistoids</taxon>
        <taxon>Genisteae</taxon>
        <taxon>Lupinus</taxon>
    </lineage>
</organism>
<comment type="subcellular location">
    <subcellularLocation>
        <location evidence="1">Nucleus</location>
    </subcellularLocation>
</comment>
<evidence type="ECO:0000256" key="5">
    <source>
        <dbReference type="ARBA" id="ARBA00022771"/>
    </source>
</evidence>
<dbReference type="Proteomes" id="UP000447434">
    <property type="component" value="Chromosome 15"/>
</dbReference>
<dbReference type="SUPFAM" id="SSF52113">
    <property type="entry name" value="BRCT domain"/>
    <property type="match status" value="2"/>
</dbReference>
<feature type="compositionally biased region" description="Basic and acidic residues" evidence="10">
    <location>
        <begin position="270"/>
        <end position="280"/>
    </location>
</feature>
<feature type="domain" description="BRCT" evidence="12">
    <location>
        <begin position="798"/>
        <end position="873"/>
    </location>
</feature>
<dbReference type="PROSITE" id="PS50172">
    <property type="entry name" value="BRCT"/>
    <property type="match status" value="2"/>
</dbReference>
<keyword evidence="14" id="KW-0808">Transferase</keyword>
<dbReference type="SUPFAM" id="SSF57850">
    <property type="entry name" value="RING/U-box"/>
    <property type="match status" value="1"/>
</dbReference>
<keyword evidence="6" id="KW-0862">Zinc</keyword>
<dbReference type="PROSITE" id="PS00518">
    <property type="entry name" value="ZF_RING_1"/>
    <property type="match status" value="1"/>
</dbReference>
<keyword evidence="4" id="KW-0227">DNA damage</keyword>
<evidence type="ECO:0000259" key="11">
    <source>
        <dbReference type="PROSITE" id="PS50089"/>
    </source>
</evidence>
<keyword evidence="15" id="KW-1185">Reference proteome</keyword>
<feature type="compositionally biased region" description="Polar residues" evidence="10">
    <location>
        <begin position="536"/>
        <end position="554"/>
    </location>
</feature>
<feature type="compositionally biased region" description="Basic residues" evidence="10">
    <location>
        <begin position="380"/>
        <end position="394"/>
    </location>
</feature>
<reference evidence="15" key="1">
    <citation type="journal article" date="2020" name="Nat. Commun.">
        <title>Genome sequence of the cluster root forming white lupin.</title>
        <authorList>
            <person name="Hufnagel B."/>
            <person name="Marques A."/>
            <person name="Soriano A."/>
            <person name="Marques L."/>
            <person name="Divol F."/>
            <person name="Doumas P."/>
            <person name="Sallet E."/>
            <person name="Mancinotti D."/>
            <person name="Carrere S."/>
            <person name="Marande W."/>
            <person name="Arribat S."/>
            <person name="Keller J."/>
            <person name="Huneau C."/>
            <person name="Blein T."/>
            <person name="Aime D."/>
            <person name="Laguerre M."/>
            <person name="Taylor J."/>
            <person name="Schubert V."/>
            <person name="Nelson M."/>
            <person name="Geu-Flores F."/>
            <person name="Crespi M."/>
            <person name="Gallardo-Guerrero K."/>
            <person name="Delaux P.-M."/>
            <person name="Salse J."/>
            <person name="Berges H."/>
            <person name="Guyot R."/>
            <person name="Gouzy J."/>
            <person name="Peret B."/>
        </authorList>
    </citation>
    <scope>NUCLEOTIDE SEQUENCE [LARGE SCALE GENOMIC DNA]</scope>
    <source>
        <strain evidence="15">cv. Amiga</strain>
    </source>
</reference>
<dbReference type="Pfam" id="PF00533">
    <property type="entry name" value="BRCT"/>
    <property type="match status" value="1"/>
</dbReference>
<feature type="region of interest" description="Disordered" evidence="10">
    <location>
        <begin position="467"/>
        <end position="563"/>
    </location>
</feature>
<dbReference type="SMART" id="SM00184">
    <property type="entry name" value="RING"/>
    <property type="match status" value="1"/>
</dbReference>
<dbReference type="GO" id="GO:0005634">
    <property type="term" value="C:nucleus"/>
    <property type="evidence" value="ECO:0007669"/>
    <property type="project" value="UniProtKB-SubCell"/>
</dbReference>
<dbReference type="GO" id="GO:0045944">
    <property type="term" value="P:positive regulation of transcription by RNA polymerase II"/>
    <property type="evidence" value="ECO:0007669"/>
    <property type="project" value="TreeGrafter"/>
</dbReference>
<dbReference type="PANTHER" id="PTHR13763:SF0">
    <property type="entry name" value="BREAST CANCER TYPE 1 SUSCEPTIBILITY PROTEIN"/>
    <property type="match status" value="1"/>
</dbReference>
<dbReference type="GO" id="GO:0004842">
    <property type="term" value="F:ubiquitin-protein transferase activity"/>
    <property type="evidence" value="ECO:0007669"/>
    <property type="project" value="TreeGrafter"/>
</dbReference>
<dbReference type="InterPro" id="IPR013083">
    <property type="entry name" value="Znf_RING/FYVE/PHD"/>
</dbReference>
<evidence type="ECO:0000259" key="13">
    <source>
        <dbReference type="PROSITE" id="PS51805"/>
    </source>
</evidence>
<feature type="domain" description="PHD-type" evidence="13">
    <location>
        <begin position="621"/>
        <end position="741"/>
    </location>
</feature>
<dbReference type="PANTHER" id="PTHR13763">
    <property type="entry name" value="BREAST CANCER TYPE 1 SUSCEPTIBILITY PROTEIN BRCA1"/>
    <property type="match status" value="1"/>
</dbReference>
<dbReference type="InterPro" id="IPR034732">
    <property type="entry name" value="EPHD"/>
</dbReference>
<evidence type="ECO:0000256" key="1">
    <source>
        <dbReference type="ARBA" id="ARBA00004123"/>
    </source>
</evidence>
<evidence type="ECO:0000256" key="7">
    <source>
        <dbReference type="ARBA" id="ARBA00023204"/>
    </source>
</evidence>
<dbReference type="Pfam" id="PF13771">
    <property type="entry name" value="zf-HC5HC2H"/>
    <property type="match status" value="1"/>
</dbReference>
<evidence type="ECO:0000256" key="6">
    <source>
        <dbReference type="ARBA" id="ARBA00022833"/>
    </source>
</evidence>
<dbReference type="EMBL" id="WOCE01000015">
    <property type="protein sequence ID" value="KAE9598975.1"/>
    <property type="molecule type" value="Genomic_DNA"/>
</dbReference>
<dbReference type="InterPro" id="IPR036420">
    <property type="entry name" value="BRCT_dom_sf"/>
</dbReference>
<keyword evidence="5 9" id="KW-0863">Zinc-finger</keyword>
<dbReference type="PROSITE" id="PS50089">
    <property type="entry name" value="ZF_RING_2"/>
    <property type="match status" value="1"/>
</dbReference>
<keyword evidence="14" id="KW-0012">Acyltransferase</keyword>
<dbReference type="GO" id="GO:0008270">
    <property type="term" value="F:zinc ion binding"/>
    <property type="evidence" value="ECO:0007669"/>
    <property type="project" value="UniProtKB-KW"/>
</dbReference>
<dbReference type="SMART" id="SM00249">
    <property type="entry name" value="PHD"/>
    <property type="match status" value="1"/>
</dbReference>
<feature type="compositionally biased region" description="Basic and acidic residues" evidence="10">
    <location>
        <begin position="754"/>
        <end position="773"/>
    </location>
</feature>
<feature type="domain" description="BRCT" evidence="12">
    <location>
        <begin position="894"/>
        <end position="1010"/>
    </location>
</feature>
<dbReference type="Gene3D" id="3.40.50.10190">
    <property type="entry name" value="BRCT domain"/>
    <property type="match status" value="2"/>
</dbReference>
<accession>A0A6A4P7S2</accession>
<evidence type="ECO:0000259" key="12">
    <source>
        <dbReference type="PROSITE" id="PS50172"/>
    </source>
</evidence>
<comment type="caution">
    <text evidence="14">The sequence shown here is derived from an EMBL/GenBank/DDBJ whole genome shotgun (WGS) entry which is preliminary data.</text>
</comment>
<feature type="compositionally biased region" description="Polar residues" evidence="10">
    <location>
        <begin position="744"/>
        <end position="753"/>
    </location>
</feature>
<dbReference type="InterPro" id="IPR017907">
    <property type="entry name" value="Znf_RING_CS"/>
</dbReference>
<dbReference type="FunFam" id="3.30.40.10:FF:000310">
    <property type="entry name" value="Breast cancer associated RING 1"/>
    <property type="match status" value="1"/>
</dbReference>
<dbReference type="InterPro" id="IPR031099">
    <property type="entry name" value="BRCA1-associated"/>
</dbReference>
<dbReference type="Pfam" id="PF13923">
    <property type="entry name" value="zf-C3HC4_2"/>
    <property type="match status" value="1"/>
</dbReference>
<evidence type="ECO:0000256" key="10">
    <source>
        <dbReference type="SAM" id="MobiDB-lite"/>
    </source>
</evidence>
<evidence type="ECO:0000256" key="8">
    <source>
        <dbReference type="ARBA" id="ARBA00023242"/>
    </source>
</evidence>
<feature type="compositionally biased region" description="Basic and acidic residues" evidence="10">
    <location>
        <begin position="473"/>
        <end position="487"/>
    </location>
</feature>
<name>A0A6A4P7S2_LUPAL</name>
<feature type="compositionally biased region" description="Polar residues" evidence="10">
    <location>
        <begin position="511"/>
        <end position="527"/>
    </location>
</feature>
<sequence>MLHTNDYAHSVFVKMSDSIGSSYLQRMATELNCPICWSLLDSAVSLTCNHVFCKLCILKSMKLASDCPVCKVPFTRREVRPAPQMDNMVNIYMSMENASGISTSFTQNVPVTKLSDGEKLHEGDADIEMKDAGETHKNYAQKKKLIRKKESKKKIMSCTKGVEIAKPYFPAKKRIQVPQDPLSETPLIDYKFGDTLNEVNKEGTKEGLILANKRPLQNEKDDHVLSPFFWLREEEDGEKISQDSDGDQLIDCATPTPPSFSDLKDSDDESPFKKAPSDEAQNKASVILFDSEMFEWTQRPCSPELFSSPIKMQVEDTCEIDENQVNFVASAQELEKNWSSADADNSKFENSKEGNGLDNKLPQTVASQIISSDDQNGIKKSTKRGRKARGKARQGKTGEQRDPVNGMDVGSNISSKVNLEKVLDHKHDCSNLGKTNRMSKRVPFISSTNQTACTLSNILVPSGEVEMANNSPCKEEIEKNGPHDIGEKRKRKRSGKRKSNYVQDLPEELSPVQNKTNEFADSVSSVLTPEMVDNGKASNNRQNKSNSTSNSMSCNRELRSAKKLKLSSDGIMETKNVTEIQPNASRQQIPHAKALNDTSKEMQSPLMNQPVLQKCESHVKKFQCVFCFSSEETEDSGPMVHYYDGKPVTADYEGGYKVTHSHRNCTEWAPNVYFIHDNAINLEAEISRSRRIKCCFCGLKGAALGCYEKSCRKSFHVPCAKLTSQCRWDMENFVMLCPLHASSKLPSESSGSQERSKKNTARERKTLASKHDNTGQSQTAHGSYNKIVLCCSALSVQERGVVSEFERESGVTVLKKWDSSVTHVIASADENGACKRTLKVLLGILEGKWVLNIEWIKACLKEMGHVDEEHYEINVDIHGIRGGPRLGRLRVLNKQPKLFYGYSFYFMGDFEQSYKGYLQDLVIAAEGTILHRKPVSGYQEALSPDMHPNQTLIIYSLEFPDNFSPLRRDTIIKQRQCDSEALASSTGSKVASNTWILNSIAACKLQSLAP</sequence>
<feature type="region of interest" description="Disordered" evidence="10">
    <location>
        <begin position="372"/>
        <end position="410"/>
    </location>
</feature>
<dbReference type="SMART" id="SM00292">
    <property type="entry name" value="BRCT"/>
    <property type="match status" value="2"/>
</dbReference>
<dbReference type="CDD" id="cd17734">
    <property type="entry name" value="BRCT_Bard1_rpt1"/>
    <property type="match status" value="1"/>
</dbReference>
<keyword evidence="8" id="KW-0539">Nucleus</keyword>
<dbReference type="AlphaFoldDB" id="A0A6A4P7S2"/>
<gene>
    <name evidence="14" type="ORF">Lalb_Chr15g0086691</name>
</gene>
<evidence type="ECO:0000256" key="4">
    <source>
        <dbReference type="ARBA" id="ARBA00022763"/>
    </source>
</evidence>
<proteinExistence type="predicted"/>
<feature type="compositionally biased region" description="Basic residues" evidence="10">
    <location>
        <begin position="488"/>
        <end position="499"/>
    </location>
</feature>
<dbReference type="InterPro" id="IPR001965">
    <property type="entry name" value="Znf_PHD"/>
</dbReference>
<evidence type="ECO:0000256" key="2">
    <source>
        <dbReference type="ARBA" id="ARBA00022723"/>
    </source>
</evidence>
<dbReference type="GO" id="GO:0000724">
    <property type="term" value="P:double-strand break repair via homologous recombination"/>
    <property type="evidence" value="ECO:0007669"/>
    <property type="project" value="TreeGrafter"/>
</dbReference>
<keyword evidence="2" id="KW-0479">Metal-binding</keyword>
<dbReference type="PROSITE" id="PS51805">
    <property type="entry name" value="EPHD"/>
    <property type="match status" value="1"/>
</dbReference>
<dbReference type="FunFam" id="3.40.50.10190:FF:000006">
    <property type="entry name" value="Breast cancer type 1 susceptibility protein homolog"/>
    <property type="match status" value="1"/>
</dbReference>
<dbReference type="Gene3D" id="3.30.40.10">
    <property type="entry name" value="Zinc/RING finger domain, C3HC4 (zinc finger)"/>
    <property type="match status" value="2"/>
</dbReference>
<keyword evidence="7" id="KW-0234">DNA repair</keyword>
<evidence type="ECO:0000313" key="14">
    <source>
        <dbReference type="EMBL" id="KAE9598975.1"/>
    </source>
</evidence>
<dbReference type="OrthoDB" id="2384350at2759"/>
<dbReference type="InterPro" id="IPR001841">
    <property type="entry name" value="Znf_RING"/>
</dbReference>
<evidence type="ECO:0000256" key="3">
    <source>
        <dbReference type="ARBA" id="ARBA00022737"/>
    </source>
</evidence>
<evidence type="ECO:0000256" key="9">
    <source>
        <dbReference type="PROSITE-ProRule" id="PRU00175"/>
    </source>
</evidence>
<feature type="region of interest" description="Disordered" evidence="10">
    <location>
        <begin position="236"/>
        <end position="280"/>
    </location>
</feature>